<proteinExistence type="predicted"/>
<gene>
    <name evidence="1" type="ORF">CesoFtcFv8_013240</name>
</gene>
<dbReference type="Proteomes" id="UP001335648">
    <property type="component" value="Unassembled WGS sequence"/>
</dbReference>
<organism evidence="1 2">
    <name type="scientific">Champsocephalus esox</name>
    <name type="common">pike icefish</name>
    <dbReference type="NCBI Taxonomy" id="159716"/>
    <lineage>
        <taxon>Eukaryota</taxon>
        <taxon>Metazoa</taxon>
        <taxon>Chordata</taxon>
        <taxon>Craniata</taxon>
        <taxon>Vertebrata</taxon>
        <taxon>Euteleostomi</taxon>
        <taxon>Actinopterygii</taxon>
        <taxon>Neopterygii</taxon>
        <taxon>Teleostei</taxon>
        <taxon>Neoteleostei</taxon>
        <taxon>Acanthomorphata</taxon>
        <taxon>Eupercaria</taxon>
        <taxon>Perciformes</taxon>
        <taxon>Notothenioidei</taxon>
        <taxon>Channichthyidae</taxon>
        <taxon>Champsocephalus</taxon>
    </lineage>
</organism>
<evidence type="ECO:0000313" key="2">
    <source>
        <dbReference type="Proteomes" id="UP001335648"/>
    </source>
</evidence>
<reference evidence="1 2" key="1">
    <citation type="journal article" date="2023" name="Mol. Biol. Evol.">
        <title>Genomics of Secondarily Temperate Adaptation in the Only Non-Antarctic Icefish.</title>
        <authorList>
            <person name="Rivera-Colon A.G."/>
            <person name="Rayamajhi N."/>
            <person name="Minhas B.F."/>
            <person name="Madrigal G."/>
            <person name="Bilyk K.T."/>
            <person name="Yoon V."/>
            <person name="Hune M."/>
            <person name="Gregory S."/>
            <person name="Cheng C.H.C."/>
            <person name="Catchen J.M."/>
        </authorList>
    </citation>
    <scope>NUCLEOTIDE SEQUENCE [LARGE SCALE GENOMIC DNA]</scope>
    <source>
        <strain evidence="1">JC2023a</strain>
    </source>
</reference>
<accession>A0AAN8BZ38</accession>
<sequence length="67" mass="7660">MKAPQQDPLWCNGWFRTCVVCHLGAGLVYRWRAGWSLVPDVCNSLVFCEPGPELVPVPRSEWEASKW</sequence>
<protein>
    <submittedName>
        <fullName evidence="1">Uncharacterized protein</fullName>
    </submittedName>
</protein>
<dbReference type="AlphaFoldDB" id="A0AAN8BZ38"/>
<dbReference type="EMBL" id="JAULUE010002055">
    <property type="protein sequence ID" value="KAK5892893.1"/>
    <property type="molecule type" value="Genomic_DNA"/>
</dbReference>
<evidence type="ECO:0000313" key="1">
    <source>
        <dbReference type="EMBL" id="KAK5892893.1"/>
    </source>
</evidence>
<comment type="caution">
    <text evidence="1">The sequence shown here is derived from an EMBL/GenBank/DDBJ whole genome shotgun (WGS) entry which is preliminary data.</text>
</comment>
<keyword evidence="2" id="KW-1185">Reference proteome</keyword>
<name>A0AAN8BZ38_9TELE</name>